<reference evidence="2 3" key="1">
    <citation type="submission" date="2010-03" db="EMBL/GenBank/DDBJ databases">
        <title>The genome sequence of Ruminococcus obeum A2-162.</title>
        <authorList>
            <consortium name="metaHIT consortium -- http://www.metahit.eu/"/>
            <person name="Pajon A."/>
            <person name="Turner K."/>
            <person name="Parkhill J."/>
            <person name="Duncan S."/>
            <person name="Flint H."/>
        </authorList>
    </citation>
    <scope>NUCLEOTIDE SEQUENCE [LARGE SCALE GENOMIC DNA]</scope>
    <source>
        <strain evidence="2 3">A2-162</strain>
    </source>
</reference>
<evidence type="ECO:0000313" key="2">
    <source>
        <dbReference type="EMBL" id="CBL22807.1"/>
    </source>
</evidence>
<gene>
    <name evidence="2" type="ORF">CK5_13660</name>
</gene>
<reference evidence="2 3" key="2">
    <citation type="submission" date="2010-03" db="EMBL/GenBank/DDBJ databases">
        <authorList>
            <person name="Pajon A."/>
        </authorList>
    </citation>
    <scope>NUCLEOTIDE SEQUENCE [LARGE SCALE GENOMIC DNA]</scope>
    <source>
        <strain evidence="2 3">A2-162</strain>
    </source>
</reference>
<dbReference type="HOGENOM" id="CLU_3418767_0_0_9"/>
<feature type="region of interest" description="Disordered" evidence="1">
    <location>
        <begin position="1"/>
        <end position="25"/>
    </location>
</feature>
<dbReference type="AlphaFoldDB" id="D4LYV4"/>
<keyword evidence="3" id="KW-1185">Reference proteome</keyword>
<name>D4LYV4_9FIRM</name>
<dbReference type="Proteomes" id="UP000008955">
    <property type="component" value="Chromosome"/>
</dbReference>
<protein>
    <submittedName>
        <fullName evidence="2">Uncharacterized protein</fullName>
    </submittedName>
</protein>
<evidence type="ECO:0000256" key="1">
    <source>
        <dbReference type="SAM" id="MobiDB-lite"/>
    </source>
</evidence>
<proteinExistence type="predicted"/>
<dbReference type="EMBL" id="FP929054">
    <property type="protein sequence ID" value="CBL22807.1"/>
    <property type="molecule type" value="Genomic_DNA"/>
</dbReference>
<evidence type="ECO:0000313" key="3">
    <source>
        <dbReference type="Proteomes" id="UP000008955"/>
    </source>
</evidence>
<feature type="compositionally biased region" description="Basic and acidic residues" evidence="1">
    <location>
        <begin position="7"/>
        <end position="18"/>
    </location>
</feature>
<organism evidence="2 3">
    <name type="scientific">Blautia obeum A2-162</name>
    <dbReference type="NCBI Taxonomy" id="657314"/>
    <lineage>
        <taxon>Bacteria</taxon>
        <taxon>Bacillati</taxon>
        <taxon>Bacillota</taxon>
        <taxon>Clostridia</taxon>
        <taxon>Lachnospirales</taxon>
        <taxon>Lachnospiraceae</taxon>
        <taxon>Blautia</taxon>
    </lineage>
</organism>
<dbReference type="KEGG" id="rob:CK5_13660"/>
<accession>D4LYV4</accession>
<sequence>MQISRKFSRESIGREPEKALPMQLY</sequence>